<dbReference type="OrthoDB" id="207253at2"/>
<dbReference type="InterPro" id="IPR004155">
    <property type="entry name" value="PBS_lyase_HEAT"/>
</dbReference>
<dbReference type="Gene3D" id="1.25.10.10">
    <property type="entry name" value="Leucine-rich Repeat Variant"/>
    <property type="match status" value="4"/>
</dbReference>
<dbReference type="RefSeq" id="WP_146504493.1">
    <property type="nucleotide sequence ID" value="NZ_SJPG01000001.1"/>
</dbReference>
<dbReference type="Pfam" id="PF13646">
    <property type="entry name" value="HEAT_2"/>
    <property type="match status" value="3"/>
</dbReference>
<protein>
    <submittedName>
        <fullName evidence="3">Putative phycocyanin operon protein Z</fullName>
    </submittedName>
</protein>
<dbReference type="InterPro" id="IPR016024">
    <property type="entry name" value="ARM-type_fold"/>
</dbReference>
<keyword evidence="2" id="KW-1133">Transmembrane helix</keyword>
<accession>A0A5C5XLR4</accession>
<organism evidence="3 4">
    <name type="scientific">Rubinisphaera italica</name>
    <dbReference type="NCBI Taxonomy" id="2527969"/>
    <lineage>
        <taxon>Bacteria</taxon>
        <taxon>Pseudomonadati</taxon>
        <taxon>Planctomycetota</taxon>
        <taxon>Planctomycetia</taxon>
        <taxon>Planctomycetales</taxon>
        <taxon>Planctomycetaceae</taxon>
        <taxon>Rubinisphaera</taxon>
    </lineage>
</organism>
<dbReference type="InterPro" id="IPR015943">
    <property type="entry name" value="WD40/YVTN_repeat-like_dom_sf"/>
</dbReference>
<feature type="compositionally biased region" description="Polar residues" evidence="1">
    <location>
        <begin position="130"/>
        <end position="139"/>
    </location>
</feature>
<evidence type="ECO:0000256" key="1">
    <source>
        <dbReference type="SAM" id="MobiDB-lite"/>
    </source>
</evidence>
<feature type="compositionally biased region" description="Polar residues" evidence="1">
    <location>
        <begin position="147"/>
        <end position="180"/>
    </location>
</feature>
<feature type="transmembrane region" description="Helical" evidence="2">
    <location>
        <begin position="762"/>
        <end position="784"/>
    </location>
</feature>
<evidence type="ECO:0000313" key="4">
    <source>
        <dbReference type="Proteomes" id="UP000316095"/>
    </source>
</evidence>
<dbReference type="AlphaFoldDB" id="A0A5C5XLR4"/>
<keyword evidence="4" id="KW-1185">Reference proteome</keyword>
<evidence type="ECO:0000313" key="3">
    <source>
        <dbReference type="EMBL" id="TWT62662.1"/>
    </source>
</evidence>
<dbReference type="Gene3D" id="2.130.10.10">
    <property type="entry name" value="YVTN repeat-like/Quinoprotein amine dehydrogenase"/>
    <property type="match status" value="1"/>
</dbReference>
<dbReference type="SUPFAM" id="SSF48371">
    <property type="entry name" value="ARM repeat"/>
    <property type="match status" value="2"/>
</dbReference>
<reference evidence="3 4" key="1">
    <citation type="submission" date="2019-02" db="EMBL/GenBank/DDBJ databases">
        <title>Deep-cultivation of Planctomycetes and their phenomic and genomic characterization uncovers novel biology.</title>
        <authorList>
            <person name="Wiegand S."/>
            <person name="Jogler M."/>
            <person name="Boedeker C."/>
            <person name="Pinto D."/>
            <person name="Vollmers J."/>
            <person name="Rivas-Marin E."/>
            <person name="Kohn T."/>
            <person name="Peeters S.H."/>
            <person name="Heuer A."/>
            <person name="Rast P."/>
            <person name="Oberbeckmann S."/>
            <person name="Bunk B."/>
            <person name="Jeske O."/>
            <person name="Meyerdierks A."/>
            <person name="Storesund J.E."/>
            <person name="Kallscheuer N."/>
            <person name="Luecker S."/>
            <person name="Lage O.M."/>
            <person name="Pohl T."/>
            <person name="Merkel B.J."/>
            <person name="Hornburger P."/>
            <person name="Mueller R.-W."/>
            <person name="Bruemmer F."/>
            <person name="Labrenz M."/>
            <person name="Spormann A.M."/>
            <person name="Op Den Camp H."/>
            <person name="Overmann J."/>
            <person name="Amann R."/>
            <person name="Jetten M.S.M."/>
            <person name="Mascher T."/>
            <person name="Medema M.H."/>
            <person name="Devos D.P."/>
            <person name="Kaster A.-K."/>
            <person name="Ovreas L."/>
            <person name="Rohde M."/>
            <person name="Galperin M.Y."/>
            <person name="Jogler C."/>
        </authorList>
    </citation>
    <scope>NUCLEOTIDE SEQUENCE [LARGE SCALE GENOMIC DNA]</scope>
    <source>
        <strain evidence="3 4">Pan54</strain>
    </source>
</reference>
<name>A0A5C5XLR4_9PLAN</name>
<dbReference type="InterPro" id="IPR011044">
    <property type="entry name" value="Quino_amine_DH_bsu"/>
</dbReference>
<dbReference type="EMBL" id="SJPG01000001">
    <property type="protein sequence ID" value="TWT62662.1"/>
    <property type="molecule type" value="Genomic_DNA"/>
</dbReference>
<sequence length="1080" mass="117307">MSGNTKTCGQCGVSVPAAMVRCRDCGHRFDAPVQTSGTRTSGVYRAAAENRSNKPEQNALSLEDMLSVAEDAETNSSSVFNISRSLKTDGKLRPASGPQSHNKPIPPQHQRSDESTVDVSPVQEPHSISEIYQSPFAQTDHQHKPRPTSTTQPVTQKKQPSQESSVVLNQNDTEVTSPLESPSGLRRTRERRRSDAASNFPLTLKAIKKAIKVSPPEISAPADEESSSGSVAKKNKARKKIVKASRQILETNYDEHGRAAINKMCDALEDLAEAGGEDAIQILTSYLTDKRPILRETAARSIGETRDQAAFETLIKQLVHESVDMRAAVASGLGAMGDRRAIGPLVCLADEDPQMSIRAADALVRIGESAVPQLIETAEERNATNVLTAIIALGRLEDARALEVLSNQTSNSSATIRSHAIEAIGRLGESKGIRYLVRGLSDKDLGVKLQSATALKRLGDKRAEDALIAALNDPDEEVREQVIIALSTCGNDAAVSALIPLLESTQNNILVAASETLGKLGDERAVPKLCELLNRTDIAEDRTFRIKILDSLRRLKNPAAMPALLHNLKDPQPEIRERVVDAIGPIGDESIVVELEAMLKEDRSEAVRAACAKALGDIGDAESVEALEVALSDTVQVRIKAAISLGQIGNPSAMLSLTAMLRDQMPEIRYHASQALAEIGDKRSIRPIEVLAVDSDPMVVRGAFKALQKLGDERSEKEILKAAKKRGKKSTTVKSSSVKMSDFVSLAVLKDLLWPEDIQQRAIILGSLGTVFAVMFGVLIYTLFPKQEKFIPRAFPLSVSFNQTGDKLVSGRSLGAMEIWEIGGQKPLSTVAIDLGPLNGVGYVTDDNIWIAFANKIVRYDGSKSIPVAEQPAKFVRLELSEDRTKSAIFDQNQTVYIYDTTTNQPVGSLSFQGYEHIEFSGSGKLFAAAANEEVKFFDLKANETGSIKVKGAIHSIGMSPDDSVLVINHGDKGMLTVVNPVDQTIIQEFKPPEPLIAGDIEFLTNQELLLFGVKSTAEKGIHQWTIGAEESKYIKDSPTLSPAAFDSNNQRIAYVIEENKEIYLFDLKAGQKSTLDIVR</sequence>
<dbReference type="GO" id="GO:0016491">
    <property type="term" value="F:oxidoreductase activity"/>
    <property type="evidence" value="ECO:0007669"/>
    <property type="project" value="TreeGrafter"/>
</dbReference>
<dbReference type="PANTHER" id="PTHR12697:SF5">
    <property type="entry name" value="DEOXYHYPUSINE HYDROXYLASE"/>
    <property type="match status" value="1"/>
</dbReference>
<feature type="region of interest" description="Disordered" evidence="1">
    <location>
        <begin position="73"/>
        <end position="200"/>
    </location>
</feature>
<keyword evidence="2" id="KW-0812">Transmembrane</keyword>
<proteinExistence type="predicted"/>
<dbReference type="SUPFAM" id="SSF50969">
    <property type="entry name" value="YVTN repeat-like/Quinoprotein amine dehydrogenase"/>
    <property type="match status" value="1"/>
</dbReference>
<keyword evidence="2" id="KW-0472">Membrane</keyword>
<dbReference type="Proteomes" id="UP000316095">
    <property type="component" value="Unassembled WGS sequence"/>
</dbReference>
<gene>
    <name evidence="3" type="ORF">Pan54_34060</name>
</gene>
<dbReference type="SMART" id="SM00567">
    <property type="entry name" value="EZ_HEAT"/>
    <property type="match status" value="14"/>
</dbReference>
<comment type="caution">
    <text evidence="3">The sequence shown here is derived from an EMBL/GenBank/DDBJ whole genome shotgun (WGS) entry which is preliminary data.</text>
</comment>
<dbReference type="InterPro" id="IPR011989">
    <property type="entry name" value="ARM-like"/>
</dbReference>
<feature type="compositionally biased region" description="Polar residues" evidence="1">
    <location>
        <begin position="74"/>
        <end position="85"/>
    </location>
</feature>
<dbReference type="PANTHER" id="PTHR12697">
    <property type="entry name" value="PBS LYASE HEAT-LIKE PROTEIN"/>
    <property type="match status" value="1"/>
</dbReference>
<feature type="region of interest" description="Disordered" evidence="1">
    <location>
        <begin position="216"/>
        <end position="237"/>
    </location>
</feature>
<evidence type="ECO:0000256" key="2">
    <source>
        <dbReference type="SAM" id="Phobius"/>
    </source>
</evidence>